<evidence type="ECO:0000256" key="2">
    <source>
        <dbReference type="ARBA" id="ARBA00010790"/>
    </source>
</evidence>
<dbReference type="GO" id="GO:0016614">
    <property type="term" value="F:oxidoreductase activity, acting on CH-OH group of donors"/>
    <property type="evidence" value="ECO:0007669"/>
    <property type="project" value="InterPro"/>
</dbReference>
<evidence type="ECO:0000313" key="8">
    <source>
        <dbReference type="Proteomes" id="UP001166304"/>
    </source>
</evidence>
<evidence type="ECO:0000256" key="5">
    <source>
        <dbReference type="ARBA" id="ARBA00023002"/>
    </source>
</evidence>
<name>A0AA41G465_9EURY</name>
<comment type="similarity">
    <text evidence="2">Belongs to the GMC oxidoreductase family.</text>
</comment>
<gene>
    <name evidence="7" type="ORF">KTS37_16140</name>
</gene>
<comment type="caution">
    <text evidence="7">The sequence shown here is derived from an EMBL/GenBank/DDBJ whole genome shotgun (WGS) entry which is preliminary data.</text>
</comment>
<dbReference type="PANTHER" id="PTHR42784:SF1">
    <property type="entry name" value="PYRANOSE 2-OXIDASE"/>
    <property type="match status" value="1"/>
</dbReference>
<dbReference type="PROSITE" id="PS00221">
    <property type="entry name" value="MIP"/>
    <property type="match status" value="1"/>
</dbReference>
<evidence type="ECO:0000259" key="6">
    <source>
        <dbReference type="Pfam" id="PF05199"/>
    </source>
</evidence>
<organism evidence="7 8">
    <name type="scientific">Haloarcula salina</name>
    <dbReference type="NCBI Taxonomy" id="1429914"/>
    <lineage>
        <taxon>Archaea</taxon>
        <taxon>Methanobacteriati</taxon>
        <taxon>Methanobacteriota</taxon>
        <taxon>Stenosarchaea group</taxon>
        <taxon>Halobacteria</taxon>
        <taxon>Halobacteriales</taxon>
        <taxon>Haloarculaceae</taxon>
        <taxon>Haloarcula</taxon>
    </lineage>
</organism>
<evidence type="ECO:0000313" key="7">
    <source>
        <dbReference type="EMBL" id="MBV0903319.1"/>
    </source>
</evidence>
<feature type="domain" description="Glucose-methanol-choline oxidoreductase C-terminal" evidence="6">
    <location>
        <begin position="1"/>
        <end position="51"/>
    </location>
</feature>
<dbReference type="Pfam" id="PF05199">
    <property type="entry name" value="GMC_oxred_C"/>
    <property type="match status" value="1"/>
</dbReference>
<reference evidence="7" key="1">
    <citation type="submission" date="2021-06" db="EMBL/GenBank/DDBJ databases">
        <title>New haloarchaea isolates fom saline soil.</title>
        <authorList>
            <person name="Duran-Viseras A."/>
            <person name="Sanchez-Porro C.S."/>
            <person name="Ventosa A."/>
        </authorList>
    </citation>
    <scope>NUCLEOTIDE SEQUENCE</scope>
    <source>
        <strain evidence="7">JCM 18369</strain>
    </source>
</reference>
<dbReference type="InterPro" id="IPR036188">
    <property type="entry name" value="FAD/NAD-bd_sf"/>
</dbReference>
<comment type="cofactor">
    <cofactor evidence="1">
        <name>FAD</name>
        <dbReference type="ChEBI" id="CHEBI:57692"/>
    </cofactor>
</comment>
<dbReference type="Proteomes" id="UP001166304">
    <property type="component" value="Unassembled WGS sequence"/>
</dbReference>
<keyword evidence="5" id="KW-0560">Oxidoreductase</keyword>
<dbReference type="SUPFAM" id="SSF51905">
    <property type="entry name" value="FAD/NAD(P)-binding domain"/>
    <property type="match status" value="1"/>
</dbReference>
<dbReference type="PANTHER" id="PTHR42784">
    <property type="entry name" value="PYRANOSE 2-OXIDASE"/>
    <property type="match status" value="1"/>
</dbReference>
<protein>
    <submittedName>
        <fullName evidence="7">GMC family oxidoreductase</fullName>
    </submittedName>
</protein>
<keyword evidence="3" id="KW-0285">Flavoprotein</keyword>
<accession>A0AA41G465</accession>
<dbReference type="InterPro" id="IPR007867">
    <property type="entry name" value="GMC_OxRtase_C"/>
</dbReference>
<keyword evidence="8" id="KW-1185">Reference proteome</keyword>
<sequence>MGTTRMGTNPAESVVNEKCQTHDLSNRWIASSSVFPTGGANNPTLTIAALALKTAEHIDEML</sequence>
<dbReference type="InterPro" id="IPR022357">
    <property type="entry name" value="MIP_CS"/>
</dbReference>
<proteinExistence type="inferred from homology"/>
<evidence type="ECO:0000256" key="3">
    <source>
        <dbReference type="ARBA" id="ARBA00022630"/>
    </source>
</evidence>
<evidence type="ECO:0000256" key="1">
    <source>
        <dbReference type="ARBA" id="ARBA00001974"/>
    </source>
</evidence>
<dbReference type="Gene3D" id="3.50.50.60">
    <property type="entry name" value="FAD/NAD(P)-binding domain"/>
    <property type="match status" value="1"/>
</dbReference>
<evidence type="ECO:0000256" key="4">
    <source>
        <dbReference type="ARBA" id="ARBA00022827"/>
    </source>
</evidence>
<dbReference type="AlphaFoldDB" id="A0AA41G465"/>
<dbReference type="EMBL" id="JAHQXE010000005">
    <property type="protein sequence ID" value="MBV0903319.1"/>
    <property type="molecule type" value="Genomic_DNA"/>
</dbReference>
<keyword evidence="4" id="KW-0274">FAD</keyword>
<dbReference type="InterPro" id="IPR051473">
    <property type="entry name" value="P2Ox-like"/>
</dbReference>